<accession>A0A8R7PRV4</accession>
<feature type="compositionally biased region" description="Acidic residues" evidence="1">
    <location>
        <begin position="231"/>
        <end position="245"/>
    </location>
</feature>
<evidence type="ECO:0000256" key="1">
    <source>
        <dbReference type="SAM" id="MobiDB-lite"/>
    </source>
</evidence>
<feature type="compositionally biased region" description="Basic residues" evidence="1">
    <location>
        <begin position="264"/>
        <end position="278"/>
    </location>
</feature>
<reference evidence="3" key="1">
    <citation type="journal article" date="2013" name="Nature">
        <title>Draft genome of the wheat A-genome progenitor Triticum urartu.</title>
        <authorList>
            <person name="Ling H.Q."/>
            <person name="Zhao S."/>
            <person name="Liu D."/>
            <person name="Wang J."/>
            <person name="Sun H."/>
            <person name="Zhang C."/>
            <person name="Fan H."/>
            <person name="Li D."/>
            <person name="Dong L."/>
            <person name="Tao Y."/>
            <person name="Gao C."/>
            <person name="Wu H."/>
            <person name="Li Y."/>
            <person name="Cui Y."/>
            <person name="Guo X."/>
            <person name="Zheng S."/>
            <person name="Wang B."/>
            <person name="Yu K."/>
            <person name="Liang Q."/>
            <person name="Yang W."/>
            <person name="Lou X."/>
            <person name="Chen J."/>
            <person name="Feng M."/>
            <person name="Jian J."/>
            <person name="Zhang X."/>
            <person name="Luo G."/>
            <person name="Jiang Y."/>
            <person name="Liu J."/>
            <person name="Wang Z."/>
            <person name="Sha Y."/>
            <person name="Zhang B."/>
            <person name="Wu H."/>
            <person name="Tang D."/>
            <person name="Shen Q."/>
            <person name="Xue P."/>
            <person name="Zou S."/>
            <person name="Wang X."/>
            <person name="Liu X."/>
            <person name="Wang F."/>
            <person name="Yang Y."/>
            <person name="An X."/>
            <person name="Dong Z."/>
            <person name="Zhang K."/>
            <person name="Zhang X."/>
            <person name="Luo M.C."/>
            <person name="Dvorak J."/>
            <person name="Tong Y."/>
            <person name="Wang J."/>
            <person name="Yang H."/>
            <person name="Li Z."/>
            <person name="Wang D."/>
            <person name="Zhang A."/>
            <person name="Wang J."/>
        </authorList>
    </citation>
    <scope>NUCLEOTIDE SEQUENCE</scope>
    <source>
        <strain evidence="3">cv. G1812</strain>
    </source>
</reference>
<sequence>MSPSPSAGTLAPPTFLDAVRPQLSSPVPRPSSPSATLAARACARVDVPASCAAAVVERAVAGCPHTQRRLCLSLSTPASHSLRTLRGVVVTLLSRSSEAMGEPSKELLDLPSGPNPPSFIESLFAGREQHKGTRKAGPPTDPLPKSQVLGKVKDFLGEMAKANEKLQLDAQNKPPEEYDIEALTGNEKEYIEMDLILGVADLHSEQAVDAAEATMSSFPPLGSSFASSSSDSEDDIDEDGDDEPEMPSKEKCGNPDKPEANPAKGKKPNKRQKIVVLN</sequence>
<dbReference type="InterPro" id="IPR027921">
    <property type="entry name" value="NOPCHAP1"/>
</dbReference>
<name>A0A8R7PRV4_TRIUA</name>
<dbReference type="Gramene" id="TuG1812G0300002622.01.T01">
    <property type="protein sequence ID" value="TuG1812G0300002622.01.T01"/>
    <property type="gene ID" value="TuG1812G0300002622.01"/>
</dbReference>
<dbReference type="EnsemblPlants" id="TuG1812G0300002622.01.T01">
    <property type="protein sequence ID" value="TuG1812G0300002622.01.T01"/>
    <property type="gene ID" value="TuG1812G0300002622.01"/>
</dbReference>
<dbReference type="GeneID" id="125548407"/>
<feature type="region of interest" description="Disordered" evidence="1">
    <location>
        <begin position="128"/>
        <end position="147"/>
    </location>
</feature>
<dbReference type="PANTHER" id="PTHR28674">
    <property type="entry name" value="SIMILAR TO DNA SEGMENT, CHR 10, WAYNE STATE UNIVERSITY 102,-EXPRESSED"/>
    <property type="match status" value="1"/>
</dbReference>
<dbReference type="RefSeq" id="XP_048567966.1">
    <property type="nucleotide sequence ID" value="XM_048712009.1"/>
</dbReference>
<dbReference type="Pfam" id="PF15370">
    <property type="entry name" value="NOPCHAP1"/>
    <property type="match status" value="1"/>
</dbReference>
<dbReference type="OrthoDB" id="1112980at2759"/>
<feature type="region of interest" description="Disordered" evidence="1">
    <location>
        <begin position="211"/>
        <end position="278"/>
    </location>
</feature>
<dbReference type="GO" id="GO:0062064">
    <property type="term" value="F:box C/D methylation guide snoRNP complex binding"/>
    <property type="evidence" value="ECO:0007669"/>
    <property type="project" value="TreeGrafter"/>
</dbReference>
<dbReference type="AlphaFoldDB" id="A0A8R7PRV4"/>
<dbReference type="Proteomes" id="UP000015106">
    <property type="component" value="Chromosome 3"/>
</dbReference>
<proteinExistence type="predicted"/>
<dbReference type="KEGG" id="tua:125548407"/>
<keyword evidence="3" id="KW-1185">Reference proteome</keyword>
<dbReference type="PANTHER" id="PTHR28674:SF1">
    <property type="entry name" value="NOP PROTEIN CHAPERONE 1"/>
    <property type="match status" value="1"/>
</dbReference>
<evidence type="ECO:0000313" key="3">
    <source>
        <dbReference type="Proteomes" id="UP000015106"/>
    </source>
</evidence>
<reference evidence="2" key="2">
    <citation type="submission" date="2018-03" db="EMBL/GenBank/DDBJ databases">
        <title>The Triticum urartu genome reveals the dynamic nature of wheat genome evolution.</title>
        <authorList>
            <person name="Ling H."/>
            <person name="Ma B."/>
            <person name="Shi X."/>
            <person name="Liu H."/>
            <person name="Dong L."/>
            <person name="Sun H."/>
            <person name="Cao Y."/>
            <person name="Gao Q."/>
            <person name="Zheng S."/>
            <person name="Li Y."/>
            <person name="Yu Y."/>
            <person name="Du H."/>
            <person name="Qi M."/>
            <person name="Li Y."/>
            <person name="Yu H."/>
            <person name="Cui Y."/>
            <person name="Wang N."/>
            <person name="Chen C."/>
            <person name="Wu H."/>
            <person name="Zhao Y."/>
            <person name="Zhang J."/>
            <person name="Li Y."/>
            <person name="Zhou W."/>
            <person name="Zhang B."/>
            <person name="Hu W."/>
            <person name="Eijk M."/>
            <person name="Tang J."/>
            <person name="Witsenboer H."/>
            <person name="Zhao S."/>
            <person name="Li Z."/>
            <person name="Zhang A."/>
            <person name="Wang D."/>
            <person name="Liang C."/>
        </authorList>
    </citation>
    <scope>NUCLEOTIDE SEQUENCE [LARGE SCALE GENOMIC DNA]</scope>
    <source>
        <strain evidence="2">cv. G1812</strain>
    </source>
</reference>
<protein>
    <submittedName>
        <fullName evidence="2">Uncharacterized protein</fullName>
    </submittedName>
</protein>
<reference evidence="2" key="3">
    <citation type="submission" date="2022-06" db="UniProtKB">
        <authorList>
            <consortium name="EnsemblPlants"/>
        </authorList>
    </citation>
    <scope>IDENTIFICATION</scope>
</reference>
<gene>
    <name evidence="2" type="primary">LOC125548407</name>
</gene>
<dbReference type="GO" id="GO:0000492">
    <property type="term" value="P:box C/D snoRNP assembly"/>
    <property type="evidence" value="ECO:0007669"/>
    <property type="project" value="InterPro"/>
</dbReference>
<evidence type="ECO:0000313" key="2">
    <source>
        <dbReference type="EnsemblPlants" id="TuG1812G0300002622.01.T01"/>
    </source>
</evidence>
<feature type="compositionally biased region" description="Low complexity" evidence="1">
    <location>
        <begin position="216"/>
        <end position="230"/>
    </location>
</feature>
<organism evidence="2 3">
    <name type="scientific">Triticum urartu</name>
    <name type="common">Red wild einkorn</name>
    <name type="synonym">Crithodium urartu</name>
    <dbReference type="NCBI Taxonomy" id="4572"/>
    <lineage>
        <taxon>Eukaryota</taxon>
        <taxon>Viridiplantae</taxon>
        <taxon>Streptophyta</taxon>
        <taxon>Embryophyta</taxon>
        <taxon>Tracheophyta</taxon>
        <taxon>Spermatophyta</taxon>
        <taxon>Magnoliopsida</taxon>
        <taxon>Liliopsida</taxon>
        <taxon>Poales</taxon>
        <taxon>Poaceae</taxon>
        <taxon>BOP clade</taxon>
        <taxon>Pooideae</taxon>
        <taxon>Triticodae</taxon>
        <taxon>Triticeae</taxon>
        <taxon>Triticinae</taxon>
        <taxon>Triticum</taxon>
    </lineage>
</organism>
<feature type="compositionally biased region" description="Basic and acidic residues" evidence="1">
    <location>
        <begin position="246"/>
        <end position="259"/>
    </location>
</feature>